<evidence type="ECO:0000313" key="3">
    <source>
        <dbReference type="Proteomes" id="UP000604391"/>
    </source>
</evidence>
<reference evidence="2 3" key="1">
    <citation type="journal article" name="Nat. Commun.">
        <title>Undinarchaeota illuminate DPANN phylogeny and the impact of gene transfer on archaeal evolution.</title>
        <authorList>
            <person name="Dombrowski N."/>
            <person name="Williams T.A."/>
            <person name="Sun J."/>
            <person name="Woodcroft B.J."/>
            <person name="Lee J.H."/>
            <person name="Minh B.Q."/>
            <person name="Rinke C."/>
            <person name="Spang A."/>
        </authorList>
    </citation>
    <scope>NUCLEOTIDE SEQUENCE [LARGE SCALE GENOMIC DNA]</scope>
    <source>
        <strain evidence="2">MAG_bin17</strain>
    </source>
</reference>
<dbReference type="AlphaFoldDB" id="A0A832UZX6"/>
<keyword evidence="1" id="KW-0812">Transmembrane</keyword>
<name>A0A832UZX6_9ARCH</name>
<evidence type="ECO:0000256" key="1">
    <source>
        <dbReference type="SAM" id="Phobius"/>
    </source>
</evidence>
<dbReference type="Gene3D" id="3.30.70.100">
    <property type="match status" value="1"/>
</dbReference>
<dbReference type="GO" id="GO:0046872">
    <property type="term" value="F:metal ion binding"/>
    <property type="evidence" value="ECO:0007669"/>
    <property type="project" value="InterPro"/>
</dbReference>
<evidence type="ECO:0000313" key="2">
    <source>
        <dbReference type="EMBL" id="HIJ99757.1"/>
    </source>
</evidence>
<accession>A0A832UZX6</accession>
<sequence>MSDKEIEVQVDKQSLKSGIFGGLIASMCCISPLVIVILGIGSVTFALAIATYQTWFILAGALFAGTSIWYQLRRKNSCNLKGIKRNKALIITSAVTFAVVYSIAIYGIVPFAAPLVFESNVVELDQETGDLYEMTFTVGNLNCASCESGIKWYLENEVRGVFRAEVTSSGLIKVIYDSDTIDAEGIIESEVFVNYPPRQINENKRL</sequence>
<protein>
    <recommendedName>
        <fullName evidence="4">HMA domain-containing protein</fullName>
    </recommendedName>
</protein>
<feature type="transmembrane region" description="Helical" evidence="1">
    <location>
        <begin position="20"/>
        <end position="49"/>
    </location>
</feature>
<evidence type="ECO:0008006" key="4">
    <source>
        <dbReference type="Google" id="ProtNLM"/>
    </source>
</evidence>
<keyword evidence="1" id="KW-1133">Transmembrane helix</keyword>
<feature type="transmembrane region" description="Helical" evidence="1">
    <location>
        <begin position="55"/>
        <end position="72"/>
    </location>
</feature>
<feature type="transmembrane region" description="Helical" evidence="1">
    <location>
        <begin position="88"/>
        <end position="109"/>
    </location>
</feature>
<dbReference type="SUPFAM" id="SSF55008">
    <property type="entry name" value="HMA, heavy metal-associated domain"/>
    <property type="match status" value="1"/>
</dbReference>
<dbReference type="EMBL" id="DVAD01000015">
    <property type="protein sequence ID" value="HIJ99757.1"/>
    <property type="molecule type" value="Genomic_DNA"/>
</dbReference>
<comment type="caution">
    <text evidence="2">The sequence shown here is derived from an EMBL/GenBank/DDBJ whole genome shotgun (WGS) entry which is preliminary data.</text>
</comment>
<proteinExistence type="predicted"/>
<dbReference type="InterPro" id="IPR036163">
    <property type="entry name" value="HMA_dom_sf"/>
</dbReference>
<dbReference type="Gene3D" id="1.10.287.910">
    <property type="entry name" value="bacterial mercury transporter, merf"/>
    <property type="match status" value="1"/>
</dbReference>
<keyword evidence="1" id="KW-0472">Membrane</keyword>
<dbReference type="Proteomes" id="UP000604391">
    <property type="component" value="Unassembled WGS sequence"/>
</dbReference>
<organism evidence="2 3">
    <name type="scientific">Candidatus Undinarchaeum marinum</name>
    <dbReference type="NCBI Taxonomy" id="2756141"/>
    <lineage>
        <taxon>Archaea</taxon>
        <taxon>Candidatus Undinarchaeota</taxon>
        <taxon>Candidatus Undinarchaeia</taxon>
        <taxon>Candidatus Undinarchaeales</taxon>
        <taxon>Candidatus Undinarchaeaceae</taxon>
        <taxon>Candidatus Undinarchaeum</taxon>
    </lineage>
</organism>
<gene>
    <name evidence="2" type="ORF">H1011_02955</name>
</gene>
<keyword evidence="3" id="KW-1185">Reference proteome</keyword>